<feature type="domain" description="MvdD-like pre-ATP grasp" evidence="2">
    <location>
        <begin position="2"/>
        <end position="111"/>
    </location>
</feature>
<comment type="caution">
    <text evidence="3">The sequence shown here is derived from an EMBL/GenBank/DDBJ whole genome shotgun (WGS) entry which is preliminary data.</text>
</comment>
<dbReference type="Gene3D" id="3.30.470.20">
    <property type="entry name" value="ATP-grasp fold, B domain"/>
    <property type="match status" value="1"/>
</dbReference>
<dbReference type="Proteomes" id="UP001054854">
    <property type="component" value="Unassembled WGS sequence"/>
</dbReference>
<proteinExistence type="predicted"/>
<evidence type="ECO:0000259" key="2">
    <source>
        <dbReference type="Pfam" id="PF21068"/>
    </source>
</evidence>
<dbReference type="RefSeq" id="WP_236255905.1">
    <property type="nucleotide sequence ID" value="NZ_BNEK01000002.1"/>
</dbReference>
<protein>
    <submittedName>
        <fullName evidence="3">ATP-grasp ribosomal peptide maturase</fullName>
    </submittedName>
</protein>
<evidence type="ECO:0000256" key="1">
    <source>
        <dbReference type="SAM" id="MobiDB-lite"/>
    </source>
</evidence>
<evidence type="ECO:0000313" key="3">
    <source>
        <dbReference type="EMBL" id="GHJ26265.1"/>
    </source>
</evidence>
<keyword evidence="4" id="KW-1185">Reference proteome</keyword>
<evidence type="ECO:0000313" key="4">
    <source>
        <dbReference type="Proteomes" id="UP001054854"/>
    </source>
</evidence>
<dbReference type="PANTHER" id="PTHR21621:SF0">
    <property type="entry name" value="BETA-CITRYLGLUTAMATE SYNTHASE B-RELATED"/>
    <property type="match status" value="1"/>
</dbReference>
<feature type="region of interest" description="Disordered" evidence="1">
    <location>
        <begin position="311"/>
        <end position="339"/>
    </location>
</feature>
<gene>
    <name evidence="3" type="ORF">TPA0910_06980</name>
</gene>
<organism evidence="3 4">
    <name type="scientific">Streptomyces hygroscopicus</name>
    <dbReference type="NCBI Taxonomy" id="1912"/>
    <lineage>
        <taxon>Bacteria</taxon>
        <taxon>Bacillati</taxon>
        <taxon>Actinomycetota</taxon>
        <taxon>Actinomycetes</taxon>
        <taxon>Kitasatosporales</taxon>
        <taxon>Streptomycetaceae</taxon>
        <taxon>Streptomyces</taxon>
        <taxon>Streptomyces violaceusniger group</taxon>
    </lineage>
</organism>
<dbReference type="InterPro" id="IPR026449">
    <property type="entry name" value="GRASP_SAV_5884"/>
</dbReference>
<dbReference type="InterPro" id="IPR048936">
    <property type="entry name" value="MvdD-like_ATPgrasp"/>
</dbReference>
<reference evidence="3" key="1">
    <citation type="submission" date="2024-05" db="EMBL/GenBank/DDBJ databases">
        <title>Whole genome shotgun sequence of Streptomyces hygroscopicus NBRC 113678.</title>
        <authorList>
            <person name="Komaki H."/>
            <person name="Tamura T."/>
        </authorList>
    </citation>
    <scope>NUCLEOTIDE SEQUENCE</scope>
    <source>
        <strain evidence="3">N11-34</strain>
    </source>
</reference>
<dbReference type="Pfam" id="PF21068">
    <property type="entry name" value="ATPgraspMvdD"/>
    <property type="match status" value="1"/>
</dbReference>
<dbReference type="PANTHER" id="PTHR21621">
    <property type="entry name" value="RIBOSOMAL PROTEIN S6 MODIFICATION PROTEIN"/>
    <property type="match status" value="1"/>
</dbReference>
<sequence length="339" mass="36580">MTVLILTCRQDVTADLVVAELRELGVPLVRFDPADLPDRAALSTEYDRDDFTGYLSTGGRLVSIQGLRSIWVRRPGRPAAHAANASEWLTAECGQALYGMLYATTARWMNHPGAAEPARHKPFQLRVAQRSGFAVPSTLVTTYPRAAHDFAVRCADIVVKSASGPPSVDPPVSLPTTRIGPDTDFSDVAAGATLLQRYVPKRADIRLICVGQEVFAARKTAAAGQVDGRFGCHGHRWEAVEAPAGILHSVHTYMALTGLAYGAFDFAEDADGVWWFLECNQGGQFGFVELETGQPIAAAIASWLAAPHTVRPPHGASPVDGPEGRPAVGRPRLRREQPR</sequence>
<dbReference type="EMBL" id="BNEK01000002">
    <property type="protein sequence ID" value="GHJ26265.1"/>
    <property type="molecule type" value="Genomic_DNA"/>
</dbReference>
<name>A0ABQ3TSF8_STRHY</name>
<dbReference type="SUPFAM" id="SSF56059">
    <property type="entry name" value="Glutathione synthetase ATP-binding domain-like"/>
    <property type="match status" value="1"/>
</dbReference>
<dbReference type="NCBIfam" id="TIGR04187">
    <property type="entry name" value="GRASP_SAV_5884"/>
    <property type="match status" value="1"/>
</dbReference>
<accession>A0ABQ3TSF8</accession>